<reference evidence="9 10" key="1">
    <citation type="submission" date="2009-02" db="EMBL/GenBank/DDBJ databases">
        <title>The Genome Sequence of Fusobacterium sp. 3_1_5R.</title>
        <authorList>
            <consortium name="The Broad Institute Genome Sequencing Platform"/>
            <person name="Ward D."/>
            <person name="Young S.K."/>
            <person name="Kodira C.D."/>
            <person name="Zeng Q."/>
            <person name="Koehrsen M."/>
            <person name="Alvarado L."/>
            <person name="Berlin A."/>
            <person name="Borenstein D."/>
            <person name="Chen Z."/>
            <person name="Engels R."/>
            <person name="Freedman E."/>
            <person name="Gellesch M."/>
            <person name="Goldberg J."/>
            <person name="Griggs A."/>
            <person name="Gujja S."/>
            <person name="Heiman D."/>
            <person name="Hepburn T."/>
            <person name="Howarth C."/>
            <person name="Jen D."/>
            <person name="Larson L."/>
            <person name="Lewis B."/>
            <person name="Mehta T."/>
            <person name="Park D."/>
            <person name="Pearson M."/>
            <person name="Roberts A."/>
            <person name="Saif S."/>
            <person name="Shea T."/>
            <person name="Shenoy N."/>
            <person name="Sisk P."/>
            <person name="Stolte C."/>
            <person name="Sykes S."/>
            <person name="Walk T."/>
            <person name="White J."/>
            <person name="Yandava C."/>
            <person name="Allen-Vercoe E."/>
            <person name="Strauss J."/>
            <person name="Ambrose C."/>
            <person name="Lander E."/>
            <person name="Nusbaum C."/>
            <person name="Galagan J."/>
            <person name="Birren B."/>
        </authorList>
    </citation>
    <scope>NUCLEOTIDE SEQUENCE [LARGE SCALE GENOMIC DNA]</scope>
    <source>
        <strain evidence="9 10">3_1_5R</strain>
    </source>
</reference>
<evidence type="ECO:0000256" key="2">
    <source>
        <dbReference type="ARBA" id="ARBA00022598"/>
    </source>
</evidence>
<comment type="similarity">
    <text evidence="1">Belongs to the CarB family.</text>
</comment>
<keyword evidence="3" id="KW-0479">Metal-binding</keyword>
<name>E5BIQ5_9FUSO</name>
<dbReference type="AlphaFoldDB" id="E5BIQ5"/>
<dbReference type="Gene3D" id="3.30.470.20">
    <property type="entry name" value="ATP-grasp fold, B domain"/>
    <property type="match status" value="1"/>
</dbReference>
<proteinExistence type="inferred from homology"/>
<comment type="catalytic activity">
    <reaction evidence="6">
        <text>hydrogencarbonate + NH4(+) + 2 ATP = carbamoyl phosphate + 2 ADP + phosphate + 2 H(+)</text>
        <dbReference type="Rhea" id="RHEA:18029"/>
        <dbReference type="ChEBI" id="CHEBI:15378"/>
        <dbReference type="ChEBI" id="CHEBI:17544"/>
        <dbReference type="ChEBI" id="CHEBI:28938"/>
        <dbReference type="ChEBI" id="CHEBI:30616"/>
        <dbReference type="ChEBI" id="CHEBI:43474"/>
        <dbReference type="ChEBI" id="CHEBI:58228"/>
        <dbReference type="ChEBI" id="CHEBI:456216"/>
        <dbReference type="EC" id="6.3.4.16"/>
    </reaction>
</comment>
<keyword evidence="10" id="KW-1185">Reference proteome</keyword>
<dbReference type="Pfam" id="PF02786">
    <property type="entry name" value="CPSase_L_D2"/>
    <property type="match status" value="1"/>
</dbReference>
<evidence type="ECO:0000256" key="4">
    <source>
        <dbReference type="ARBA" id="ARBA00022741"/>
    </source>
</evidence>
<evidence type="ECO:0000259" key="8">
    <source>
        <dbReference type="PROSITE" id="PS50975"/>
    </source>
</evidence>
<keyword evidence="2" id="KW-0436">Ligase</keyword>
<dbReference type="GO" id="GO:0006541">
    <property type="term" value="P:glutamine metabolic process"/>
    <property type="evidence" value="ECO:0007669"/>
    <property type="project" value="TreeGrafter"/>
</dbReference>
<dbReference type="Gene3D" id="3.40.50.20">
    <property type="match status" value="1"/>
</dbReference>
<dbReference type="GO" id="GO:0004088">
    <property type="term" value="F:carbamoyl-phosphate synthase (glutamine-hydrolyzing) activity"/>
    <property type="evidence" value="ECO:0007669"/>
    <property type="project" value="TreeGrafter"/>
</dbReference>
<feature type="non-terminal residue" evidence="9">
    <location>
        <position position="1"/>
    </location>
</feature>
<dbReference type="GO" id="GO:0005524">
    <property type="term" value="F:ATP binding"/>
    <property type="evidence" value="ECO:0007669"/>
    <property type="project" value="UniProtKB-UniRule"/>
</dbReference>
<dbReference type="GO" id="GO:0005737">
    <property type="term" value="C:cytoplasm"/>
    <property type="evidence" value="ECO:0007669"/>
    <property type="project" value="TreeGrafter"/>
</dbReference>
<evidence type="ECO:0000313" key="10">
    <source>
        <dbReference type="Proteomes" id="UP000002975"/>
    </source>
</evidence>
<feature type="domain" description="ATP-grasp" evidence="8">
    <location>
        <begin position="75"/>
        <end position="165"/>
    </location>
</feature>
<dbReference type="EMBL" id="GG657985">
    <property type="protein sequence ID" value="EFS22378.1"/>
    <property type="molecule type" value="Genomic_DNA"/>
</dbReference>
<evidence type="ECO:0000256" key="5">
    <source>
        <dbReference type="ARBA" id="ARBA00022840"/>
    </source>
</evidence>
<dbReference type="GO" id="GO:0004087">
    <property type="term" value="F:carbamoyl-phosphate synthase (ammonia) activity"/>
    <property type="evidence" value="ECO:0007669"/>
    <property type="project" value="UniProtKB-EC"/>
</dbReference>
<organism evidence="9 10">
    <name type="scientific">Fusobacterium gonidiaformans 3-1-5R</name>
    <dbReference type="NCBI Taxonomy" id="469605"/>
    <lineage>
        <taxon>Bacteria</taxon>
        <taxon>Fusobacteriati</taxon>
        <taxon>Fusobacteriota</taxon>
        <taxon>Fusobacteriia</taxon>
        <taxon>Fusobacteriales</taxon>
        <taxon>Fusobacteriaceae</taxon>
        <taxon>Fusobacterium</taxon>
    </lineage>
</organism>
<dbReference type="HOGENOM" id="CLU_1368798_0_0_0"/>
<evidence type="ECO:0000256" key="6">
    <source>
        <dbReference type="ARBA" id="ARBA00047359"/>
    </source>
</evidence>
<dbReference type="PROSITE" id="PS00866">
    <property type="entry name" value="CPSASE_1"/>
    <property type="match status" value="1"/>
</dbReference>
<sequence>GNCDRIYIEPITFEFVVKVIEKERPDSIIAGMGGQTALNMAVELSEKGILEKYGIKVIGTSIESIKRGEDRELFREAMEKIGEPILTSHVVESLEEGYKIANEIGYPVVVRPAYTLGGTGGGFAHNPQELEEILLKGLSLSRVGQVLIERSILGWKEIEYEVIRDANGNGITVCNMENIDPVRNSYRRFHCSGSKPNFDR</sequence>
<dbReference type="InterPro" id="IPR005479">
    <property type="entry name" value="CPAse_ATP-bd"/>
</dbReference>
<keyword evidence="5 7" id="KW-0067">ATP-binding</keyword>
<protein>
    <submittedName>
        <fullName evidence="9">Carbamoyl-phosphate synthase L chain, ATP binding domain protein</fullName>
    </submittedName>
</protein>
<dbReference type="GO" id="GO:0046872">
    <property type="term" value="F:metal ion binding"/>
    <property type="evidence" value="ECO:0007669"/>
    <property type="project" value="UniProtKB-KW"/>
</dbReference>
<evidence type="ECO:0000256" key="3">
    <source>
        <dbReference type="ARBA" id="ARBA00022723"/>
    </source>
</evidence>
<evidence type="ECO:0000256" key="1">
    <source>
        <dbReference type="ARBA" id="ARBA00009799"/>
    </source>
</evidence>
<dbReference type="BioCyc" id="FSP469605-HMP:GTSP-1920-MONOMER"/>
<dbReference type="FunFam" id="3.40.50.20:FF:000001">
    <property type="entry name" value="Carbamoyl-phosphate synthase large chain"/>
    <property type="match status" value="1"/>
</dbReference>
<keyword evidence="4 7" id="KW-0547">Nucleotide-binding</keyword>
<dbReference type="InterPro" id="IPR005483">
    <property type="entry name" value="CPSase_dom"/>
</dbReference>
<dbReference type="SUPFAM" id="SSF56059">
    <property type="entry name" value="Glutathione synthetase ATP-binding domain-like"/>
    <property type="match status" value="1"/>
</dbReference>
<dbReference type="Proteomes" id="UP000002975">
    <property type="component" value="Unassembled WGS sequence"/>
</dbReference>
<dbReference type="InterPro" id="IPR011761">
    <property type="entry name" value="ATP-grasp"/>
</dbReference>
<evidence type="ECO:0000256" key="7">
    <source>
        <dbReference type="PROSITE-ProRule" id="PRU00409"/>
    </source>
</evidence>
<dbReference type="PROSITE" id="PS50975">
    <property type="entry name" value="ATP_GRASP"/>
    <property type="match status" value="1"/>
</dbReference>
<dbReference type="InterPro" id="IPR058047">
    <property type="entry name" value="CPSase_preATP-grasp"/>
</dbReference>
<dbReference type="PRINTS" id="PR00098">
    <property type="entry name" value="CPSASE"/>
</dbReference>
<dbReference type="Pfam" id="PF25596">
    <property type="entry name" value="CPSase_L_D1"/>
    <property type="match status" value="1"/>
</dbReference>
<evidence type="ECO:0000313" key="9">
    <source>
        <dbReference type="EMBL" id="EFS22378.1"/>
    </source>
</evidence>
<dbReference type="PANTHER" id="PTHR11405:SF53">
    <property type="entry name" value="CARBAMOYL-PHOSPHATE SYNTHASE [AMMONIA], MITOCHONDRIAL"/>
    <property type="match status" value="1"/>
</dbReference>
<dbReference type="SUPFAM" id="SSF52440">
    <property type="entry name" value="PreATP-grasp domain"/>
    <property type="match status" value="1"/>
</dbReference>
<dbReference type="PANTHER" id="PTHR11405">
    <property type="entry name" value="CARBAMOYLTRANSFERASE FAMILY MEMBER"/>
    <property type="match status" value="1"/>
</dbReference>
<accession>E5BIQ5</accession>
<dbReference type="InterPro" id="IPR016185">
    <property type="entry name" value="PreATP-grasp_dom_sf"/>
</dbReference>
<gene>
    <name evidence="9" type="ORF">FSBG_01875</name>
</gene>